<comment type="caution">
    <text evidence="2">The sequence shown here is derived from an EMBL/GenBank/DDBJ whole genome shotgun (WGS) entry which is preliminary data.</text>
</comment>
<evidence type="ECO:0000313" key="3">
    <source>
        <dbReference type="Proteomes" id="UP000287605"/>
    </source>
</evidence>
<organism evidence="2 3">
    <name type="scientific">Vagococcus elongatus</name>
    <dbReference type="NCBI Taxonomy" id="180344"/>
    <lineage>
        <taxon>Bacteria</taxon>
        <taxon>Bacillati</taxon>
        <taxon>Bacillota</taxon>
        <taxon>Bacilli</taxon>
        <taxon>Lactobacillales</taxon>
        <taxon>Enterococcaceae</taxon>
        <taxon>Vagococcus</taxon>
    </lineage>
</organism>
<dbReference type="AlphaFoldDB" id="A0A430AL73"/>
<protein>
    <submittedName>
        <fullName evidence="2">Uncharacterized protein</fullName>
    </submittedName>
</protein>
<keyword evidence="1" id="KW-1133">Transmembrane helix</keyword>
<feature type="transmembrane region" description="Helical" evidence="1">
    <location>
        <begin position="88"/>
        <end position="107"/>
    </location>
</feature>
<proteinExistence type="predicted"/>
<gene>
    <name evidence="2" type="ORF">CBF29_13165</name>
</gene>
<feature type="transmembrane region" description="Helical" evidence="1">
    <location>
        <begin position="21"/>
        <end position="49"/>
    </location>
</feature>
<name>A0A430AL73_9ENTE</name>
<sequence length="113" mass="12745">MKMIGIGGDTKEMLTNGKKRAIPGFSVKSSLLILLAGLVGGIIFPYFFYELHWDTRIAVMLFLPALISAAIAYGQCCIETDAGICKRFWIILSFSFFILEVLSYFWLYKGLIF</sequence>
<accession>A0A430AL73</accession>
<dbReference type="EMBL" id="NGKA01000035">
    <property type="protein sequence ID" value="RSU08839.1"/>
    <property type="molecule type" value="Genomic_DNA"/>
</dbReference>
<evidence type="ECO:0000313" key="2">
    <source>
        <dbReference type="EMBL" id="RSU08839.1"/>
    </source>
</evidence>
<reference evidence="2 3" key="1">
    <citation type="submission" date="2017-05" db="EMBL/GenBank/DDBJ databases">
        <title>Vagococcus spp. assemblies.</title>
        <authorList>
            <person name="Gulvik C.A."/>
        </authorList>
    </citation>
    <scope>NUCLEOTIDE SEQUENCE [LARGE SCALE GENOMIC DNA]</scope>
    <source>
        <strain evidence="2 3">CCUG 51432</strain>
    </source>
</reference>
<keyword evidence="1" id="KW-0812">Transmembrane</keyword>
<dbReference type="Proteomes" id="UP000287605">
    <property type="component" value="Unassembled WGS sequence"/>
</dbReference>
<keyword evidence="1" id="KW-0472">Membrane</keyword>
<evidence type="ECO:0000256" key="1">
    <source>
        <dbReference type="SAM" id="Phobius"/>
    </source>
</evidence>
<keyword evidence="3" id="KW-1185">Reference proteome</keyword>
<feature type="transmembrane region" description="Helical" evidence="1">
    <location>
        <begin position="55"/>
        <end position="76"/>
    </location>
</feature>